<dbReference type="InterPro" id="IPR049012">
    <property type="entry name" value="Mutator_transp_dom"/>
</dbReference>
<evidence type="ECO:0000259" key="1">
    <source>
        <dbReference type="Pfam" id="PF20700"/>
    </source>
</evidence>
<gene>
    <name evidence="2" type="ORF">ALC62_00575</name>
</gene>
<dbReference type="Proteomes" id="UP000078542">
    <property type="component" value="Unassembled WGS sequence"/>
</dbReference>
<evidence type="ECO:0000313" key="3">
    <source>
        <dbReference type="Proteomes" id="UP000078542"/>
    </source>
</evidence>
<feature type="non-terminal residue" evidence="2">
    <location>
        <position position="1"/>
    </location>
</feature>
<feature type="domain" description="Mutator-like transposase" evidence="1">
    <location>
        <begin position="22"/>
        <end position="122"/>
    </location>
</feature>
<dbReference type="AlphaFoldDB" id="A0A151IQW4"/>
<accession>A0A151IQW4</accession>
<name>A0A151IQW4_9HYME</name>
<organism evidence="2 3">
    <name type="scientific">Cyphomyrmex costatus</name>
    <dbReference type="NCBI Taxonomy" id="456900"/>
    <lineage>
        <taxon>Eukaryota</taxon>
        <taxon>Metazoa</taxon>
        <taxon>Ecdysozoa</taxon>
        <taxon>Arthropoda</taxon>
        <taxon>Hexapoda</taxon>
        <taxon>Insecta</taxon>
        <taxon>Pterygota</taxon>
        <taxon>Neoptera</taxon>
        <taxon>Endopterygota</taxon>
        <taxon>Hymenoptera</taxon>
        <taxon>Apocrita</taxon>
        <taxon>Aculeata</taxon>
        <taxon>Formicoidea</taxon>
        <taxon>Formicidae</taxon>
        <taxon>Myrmicinae</taxon>
        <taxon>Cyphomyrmex</taxon>
    </lineage>
</organism>
<evidence type="ECO:0000313" key="2">
    <source>
        <dbReference type="EMBL" id="KYN08443.1"/>
    </source>
</evidence>
<proteinExistence type="predicted"/>
<keyword evidence="3" id="KW-1185">Reference proteome</keyword>
<sequence>RVVVICGCGRRNVNSGPLLHTSYEINRRIVFVMRILGIGMQGLNLFCNLMDLCEGFKESSYNNVVQHIYNASKSVFESCTKKAVEEEKKENEKRGLEILNFKISGDGSWKKLSNDDLLQRCLGVHTQNANESFNATIWHIAPKHLNSGLKITEIAAYLAEGIFTEGFSSILRVMQRLELTIGTHCMSFANKRDEIRVSQEEHRSHSASKEARKARIDRLLAQNALFEEAEGLLYGAGIADL</sequence>
<dbReference type="EMBL" id="KQ976774">
    <property type="protein sequence ID" value="KYN08443.1"/>
    <property type="molecule type" value="Genomic_DNA"/>
</dbReference>
<protein>
    <recommendedName>
        <fullName evidence="1">Mutator-like transposase domain-containing protein</fullName>
    </recommendedName>
</protein>
<dbReference type="Pfam" id="PF20700">
    <property type="entry name" value="Mutator"/>
    <property type="match status" value="1"/>
</dbReference>
<reference evidence="2 3" key="1">
    <citation type="submission" date="2016-03" db="EMBL/GenBank/DDBJ databases">
        <title>Cyphomyrmex costatus WGS genome.</title>
        <authorList>
            <person name="Nygaard S."/>
            <person name="Hu H."/>
            <person name="Boomsma J."/>
            <person name="Zhang G."/>
        </authorList>
    </citation>
    <scope>NUCLEOTIDE SEQUENCE [LARGE SCALE GENOMIC DNA]</scope>
    <source>
        <strain evidence="2">MS0001</strain>
        <tissue evidence="2">Whole body</tissue>
    </source>
</reference>